<accession>A0ABR3EIY0</accession>
<feature type="compositionally biased region" description="Acidic residues" evidence="1">
    <location>
        <begin position="51"/>
        <end position="62"/>
    </location>
</feature>
<gene>
    <name evidence="2" type="ORF">V5O48_019239</name>
</gene>
<proteinExistence type="predicted"/>
<dbReference type="EMBL" id="JBAHYK010004396">
    <property type="protein sequence ID" value="KAL0562839.1"/>
    <property type="molecule type" value="Genomic_DNA"/>
</dbReference>
<feature type="non-terminal residue" evidence="2">
    <location>
        <position position="1"/>
    </location>
</feature>
<comment type="caution">
    <text evidence="2">The sequence shown here is derived from an EMBL/GenBank/DDBJ whole genome shotgun (WGS) entry which is preliminary data.</text>
</comment>
<evidence type="ECO:0000313" key="2">
    <source>
        <dbReference type="EMBL" id="KAL0562839.1"/>
    </source>
</evidence>
<evidence type="ECO:0000256" key="1">
    <source>
        <dbReference type="SAM" id="MobiDB-lite"/>
    </source>
</evidence>
<feature type="region of interest" description="Disordered" evidence="1">
    <location>
        <begin position="1"/>
        <end position="208"/>
    </location>
</feature>
<keyword evidence="3" id="KW-1185">Reference proteome</keyword>
<name>A0ABR3EIY0_9AGAR</name>
<feature type="compositionally biased region" description="Acidic residues" evidence="1">
    <location>
        <begin position="9"/>
        <end position="24"/>
    </location>
</feature>
<reference evidence="2 3" key="1">
    <citation type="submission" date="2024-02" db="EMBL/GenBank/DDBJ databases">
        <title>A draft genome for the cacao thread blight pathogen Marasmius crinis-equi.</title>
        <authorList>
            <person name="Cohen S.P."/>
            <person name="Baruah I.K."/>
            <person name="Amoako-Attah I."/>
            <person name="Bukari Y."/>
            <person name="Meinhardt L.W."/>
            <person name="Bailey B.A."/>
        </authorList>
    </citation>
    <scope>NUCLEOTIDE SEQUENCE [LARGE SCALE GENOMIC DNA]</scope>
    <source>
        <strain evidence="2 3">GH-76</strain>
    </source>
</reference>
<protein>
    <submittedName>
        <fullName evidence="2">Uncharacterized protein</fullName>
    </submittedName>
</protein>
<organism evidence="2 3">
    <name type="scientific">Marasmius crinis-equi</name>
    <dbReference type="NCBI Taxonomy" id="585013"/>
    <lineage>
        <taxon>Eukaryota</taxon>
        <taxon>Fungi</taxon>
        <taxon>Dikarya</taxon>
        <taxon>Basidiomycota</taxon>
        <taxon>Agaricomycotina</taxon>
        <taxon>Agaricomycetes</taxon>
        <taxon>Agaricomycetidae</taxon>
        <taxon>Agaricales</taxon>
        <taxon>Marasmiineae</taxon>
        <taxon>Marasmiaceae</taxon>
        <taxon>Marasmius</taxon>
    </lineage>
</organism>
<feature type="compositionally biased region" description="Basic and acidic residues" evidence="1">
    <location>
        <begin position="67"/>
        <end position="83"/>
    </location>
</feature>
<feature type="compositionally biased region" description="Acidic residues" evidence="1">
    <location>
        <begin position="150"/>
        <end position="159"/>
    </location>
</feature>
<dbReference type="Proteomes" id="UP001465976">
    <property type="component" value="Unassembled WGS sequence"/>
</dbReference>
<sequence length="208" mass="21759">LSPPQSGHEEDEVEVSDGDEDGENDGGSSKYDDGDDVDDGGNGNDGNNNDDGGDDGDEDSNDGFEILDGKNDKEAGSGEKFDFTEVNAATYSDDEVPEQPKKGGQKAGKGRKGGLEVTQRTRSGLTKAFKAGTPKQSKAAALKGGLGGLQDEDIEDELPENVGETGKEQTNTLVKIVNITPEDASKTPDDQPNSAVLKKSTNVLPKKS</sequence>
<feature type="non-terminal residue" evidence="2">
    <location>
        <position position="208"/>
    </location>
</feature>
<evidence type="ECO:0000313" key="3">
    <source>
        <dbReference type="Proteomes" id="UP001465976"/>
    </source>
</evidence>
<feature type="compositionally biased region" description="Polar residues" evidence="1">
    <location>
        <begin position="190"/>
        <end position="208"/>
    </location>
</feature>